<sequence>MKDIFLNHERTIYSIKFLEDTKGTIEIGRLTTIFKKDNNIEVVNETIIYPQNIKENTLVYLSKLDFRPLRYESYITTPYKDITIKGEYHKKNVIATISTTQETKKIRIDITNDNTYDNASAFYIFRLIACGILPIKRLYLINLNIGQKILIEVEPIEETVKCMFGEIDCLGVRMRLCEHSQSPAQKFFYRKESPNYLIKNIAGRQVLEIEQIGDVDGSH</sequence>
<reference evidence="1" key="1">
    <citation type="journal article" date="2020" name="mSystems">
        <title>Genome- and Community-Level Interaction Insights into Carbon Utilization and Element Cycling Functions of Hydrothermarchaeota in Hydrothermal Sediment.</title>
        <authorList>
            <person name="Zhou Z."/>
            <person name="Liu Y."/>
            <person name="Xu W."/>
            <person name="Pan J."/>
            <person name="Luo Z.H."/>
            <person name="Li M."/>
        </authorList>
    </citation>
    <scope>NUCLEOTIDE SEQUENCE [LARGE SCALE GENOMIC DNA]</scope>
    <source>
        <strain evidence="1">SpSt-258</strain>
    </source>
</reference>
<accession>A0A7V0Z4C6</accession>
<dbReference type="InterPro" id="IPR021457">
    <property type="entry name" value="DUF3108"/>
</dbReference>
<evidence type="ECO:0008006" key="2">
    <source>
        <dbReference type="Google" id="ProtNLM"/>
    </source>
</evidence>
<evidence type="ECO:0000313" key="1">
    <source>
        <dbReference type="EMBL" id="HDY58339.1"/>
    </source>
</evidence>
<organism evidence="1">
    <name type="scientific">candidate division WOR-3 bacterium</name>
    <dbReference type="NCBI Taxonomy" id="2052148"/>
    <lineage>
        <taxon>Bacteria</taxon>
        <taxon>Bacteria division WOR-3</taxon>
    </lineage>
</organism>
<dbReference type="EMBL" id="DSKY01000006">
    <property type="protein sequence ID" value="HDY58339.1"/>
    <property type="molecule type" value="Genomic_DNA"/>
</dbReference>
<dbReference type="AlphaFoldDB" id="A0A7V0Z4C6"/>
<proteinExistence type="predicted"/>
<comment type="caution">
    <text evidence="1">The sequence shown here is derived from an EMBL/GenBank/DDBJ whole genome shotgun (WGS) entry which is preliminary data.</text>
</comment>
<dbReference type="Pfam" id="PF11306">
    <property type="entry name" value="DUF3108"/>
    <property type="match status" value="1"/>
</dbReference>
<gene>
    <name evidence="1" type="ORF">ENP86_02125</name>
</gene>
<protein>
    <recommendedName>
        <fullName evidence="2">DUF3108 domain-containing protein</fullName>
    </recommendedName>
</protein>
<name>A0A7V0Z4C6_UNCW3</name>